<dbReference type="InterPro" id="IPR036890">
    <property type="entry name" value="HATPase_C_sf"/>
</dbReference>
<evidence type="ECO:0000313" key="1">
    <source>
        <dbReference type="EMBL" id="PJB51160.1"/>
    </source>
</evidence>
<evidence type="ECO:0000313" key="2">
    <source>
        <dbReference type="Proteomes" id="UP000229421"/>
    </source>
</evidence>
<dbReference type="SUPFAM" id="SSF55874">
    <property type="entry name" value="ATPase domain of HSP90 chaperone/DNA topoisomerase II/histidine kinase"/>
    <property type="match status" value="1"/>
</dbReference>
<reference evidence="2" key="1">
    <citation type="submission" date="2017-09" db="EMBL/GenBank/DDBJ databases">
        <title>Depth-based differentiation of microbial function through sediment-hosted aquifers and enrichment of novel symbionts in the deep terrestrial subsurface.</title>
        <authorList>
            <person name="Probst A.J."/>
            <person name="Ladd B."/>
            <person name="Jarett J.K."/>
            <person name="Geller-Mcgrath D.E."/>
            <person name="Sieber C.M.K."/>
            <person name="Emerson J.B."/>
            <person name="Anantharaman K."/>
            <person name="Thomas B.C."/>
            <person name="Malmstrom R."/>
            <person name="Stieglmeier M."/>
            <person name="Klingl A."/>
            <person name="Woyke T."/>
            <person name="Ryan C.M."/>
            <person name="Banfield J.F."/>
        </authorList>
    </citation>
    <scope>NUCLEOTIDE SEQUENCE [LARGE SCALE GENOMIC DNA]</scope>
</reference>
<evidence type="ECO:0008006" key="3">
    <source>
        <dbReference type="Google" id="ProtNLM"/>
    </source>
</evidence>
<gene>
    <name evidence="1" type="ORF">CO101_02765</name>
</gene>
<organism evidence="1 2">
    <name type="scientific">Candidatus Berkelbacteria bacterium CG_4_9_14_3_um_filter_39_23</name>
    <dbReference type="NCBI Taxonomy" id="1974508"/>
    <lineage>
        <taxon>Bacteria</taxon>
        <taxon>Candidatus Berkelbacteria</taxon>
    </lineage>
</organism>
<sequence>GFSGEQEICPSRDVFQARIDKVRQEFETATAFKADRIYPLIAVVGEIGNNSFDHNLGKWRDIAGIYFDVDFENKTIVLADRGQGIFSSIKNVRPDIANDLEAIEIAFTEKISGRYPEKRGNGLKFVTKVAQNLGLEIILRSGDAMAKIENKILSFKNTDDNMKGVLAVIKY</sequence>
<protein>
    <recommendedName>
        <fullName evidence="3">Histidine kinase/HSP90-like ATPase domain-containing protein</fullName>
    </recommendedName>
</protein>
<accession>A0A2M8C4X0</accession>
<proteinExistence type="predicted"/>
<dbReference type="AlphaFoldDB" id="A0A2M8C4X0"/>
<feature type="non-terminal residue" evidence="1">
    <location>
        <position position="1"/>
    </location>
</feature>
<dbReference type="Proteomes" id="UP000229421">
    <property type="component" value="Unassembled WGS sequence"/>
</dbReference>
<name>A0A2M8C4X0_9BACT</name>
<comment type="caution">
    <text evidence="1">The sequence shown here is derived from an EMBL/GenBank/DDBJ whole genome shotgun (WGS) entry which is preliminary data.</text>
</comment>
<dbReference type="EMBL" id="PFTZ01000081">
    <property type="protein sequence ID" value="PJB51160.1"/>
    <property type="molecule type" value="Genomic_DNA"/>
</dbReference>